<dbReference type="InterPro" id="IPR011528">
    <property type="entry name" value="NERD"/>
</dbReference>
<evidence type="ECO:0000259" key="1">
    <source>
        <dbReference type="PROSITE" id="PS50965"/>
    </source>
</evidence>
<evidence type="ECO:0000313" key="2">
    <source>
        <dbReference type="EMBL" id="SDH44280.1"/>
    </source>
</evidence>
<keyword evidence="3" id="KW-1185">Reference proteome</keyword>
<name>A0A1G8CH81_9MICO</name>
<dbReference type="AlphaFoldDB" id="A0A1G8CH81"/>
<dbReference type="OrthoDB" id="4509614at2"/>
<dbReference type="GO" id="GO:0043138">
    <property type="term" value="F:3'-5' DNA helicase activity"/>
    <property type="evidence" value="ECO:0007669"/>
    <property type="project" value="TreeGrafter"/>
</dbReference>
<dbReference type="RefSeq" id="WP_092503459.1">
    <property type="nucleotide sequence ID" value="NZ_LT629695.1"/>
</dbReference>
<protein>
    <submittedName>
        <fullName evidence="2">Nuclease-related domain-containing protein</fullName>
    </submittedName>
</protein>
<dbReference type="Pfam" id="PF13538">
    <property type="entry name" value="UvrD_C_2"/>
    <property type="match status" value="1"/>
</dbReference>
<dbReference type="EMBL" id="LT629695">
    <property type="protein sequence ID" value="SDH44280.1"/>
    <property type="molecule type" value="Genomic_DNA"/>
</dbReference>
<dbReference type="PROSITE" id="PS50965">
    <property type="entry name" value="NERD"/>
    <property type="match status" value="1"/>
</dbReference>
<reference evidence="3" key="1">
    <citation type="submission" date="2016-10" db="EMBL/GenBank/DDBJ databases">
        <authorList>
            <person name="Varghese N."/>
            <person name="Submissions S."/>
        </authorList>
    </citation>
    <scope>NUCLEOTIDE SEQUENCE [LARGE SCALE GENOMIC DNA]</scope>
    <source>
        <strain evidence="3">DSM 22002</strain>
    </source>
</reference>
<dbReference type="GO" id="GO:0003677">
    <property type="term" value="F:DNA binding"/>
    <property type="evidence" value="ECO:0007669"/>
    <property type="project" value="InterPro"/>
</dbReference>
<organism evidence="2 3">
    <name type="scientific">Agrococcus jejuensis</name>
    <dbReference type="NCBI Taxonomy" id="399736"/>
    <lineage>
        <taxon>Bacteria</taxon>
        <taxon>Bacillati</taxon>
        <taxon>Actinomycetota</taxon>
        <taxon>Actinomycetes</taxon>
        <taxon>Micrococcales</taxon>
        <taxon>Microbacteriaceae</taxon>
        <taxon>Agrococcus</taxon>
    </lineage>
</organism>
<dbReference type="GO" id="GO:0000725">
    <property type="term" value="P:recombinational repair"/>
    <property type="evidence" value="ECO:0007669"/>
    <property type="project" value="TreeGrafter"/>
</dbReference>
<dbReference type="InterPro" id="IPR027785">
    <property type="entry name" value="UvrD-like_helicase_C"/>
</dbReference>
<gene>
    <name evidence="2" type="ORF">SAMN04489720_1276</name>
</gene>
<dbReference type="GO" id="GO:0005524">
    <property type="term" value="F:ATP binding"/>
    <property type="evidence" value="ECO:0007669"/>
    <property type="project" value="InterPro"/>
</dbReference>
<dbReference type="Gene3D" id="3.40.50.300">
    <property type="entry name" value="P-loop containing nucleotide triphosphate hydrolases"/>
    <property type="match status" value="1"/>
</dbReference>
<accession>A0A1G8CH81</accession>
<dbReference type="Pfam" id="PF08378">
    <property type="entry name" value="NERD"/>
    <property type="match status" value="1"/>
</dbReference>
<dbReference type="STRING" id="399736.SAMN04489720_1276"/>
<sequence length="523" mass="57286">MLVFGSGEAAPRAQDLTGSERLLADLLRKMDRPNGLAIYSTSLRKARGKREAEADFIVLWDGAVLVLEVKGGTVGRDASGDWWLDSPPRPRRAIQPPMDQARVEMYALRDLIRDLDGIDLRDAMTYAVVTPYTQAPPEDVGWHPVQWIGSDTLRSTSLAEALDALAGSVRQRYPTDAPELQWLRERLTREFIGVANHRVAYDAVRDEQDRMTGDQARFFLAMRGVRRSMLLGGAGTGKSLMLVMAARQHSLAGRNVLVTCKSRSLLPMFESQLAGTPVVVAATGDLASLDAEFDVVLVDEAQDLMNEIDIGLIFSKVRGGYEDGEWTLALDPNNQAHVQGAFSGETYEQIADGHPSFPLTLNVRNTSEMVVAVQANLHADIGAPTIAHGRAIRWEDIDEHDDLEVRVQRIVASIATAVDVDSADEVVVISAAGPSESEPADTGRRQIAGVPYLAAHEAKGLEFDHVVVVDVPRRPTTADLAATYVAMTRARISLTVVLSAASRAWMRENAMEMLTKDRMEQAR</sequence>
<proteinExistence type="predicted"/>
<dbReference type="SUPFAM" id="SSF52540">
    <property type="entry name" value="P-loop containing nucleoside triphosphate hydrolases"/>
    <property type="match status" value="1"/>
</dbReference>
<dbReference type="PANTHER" id="PTHR11070:SF2">
    <property type="entry name" value="ATP-DEPENDENT DNA HELICASE SRS2"/>
    <property type="match status" value="1"/>
</dbReference>
<dbReference type="PANTHER" id="PTHR11070">
    <property type="entry name" value="UVRD / RECB / PCRA DNA HELICASE FAMILY MEMBER"/>
    <property type="match status" value="1"/>
</dbReference>
<dbReference type="Proteomes" id="UP000198822">
    <property type="component" value="Chromosome I"/>
</dbReference>
<dbReference type="InterPro" id="IPR027417">
    <property type="entry name" value="P-loop_NTPase"/>
</dbReference>
<feature type="domain" description="NERD" evidence="1">
    <location>
        <begin position="15"/>
        <end position="131"/>
    </location>
</feature>
<dbReference type="InterPro" id="IPR000212">
    <property type="entry name" value="DNA_helicase_UvrD/REP"/>
</dbReference>
<evidence type="ECO:0000313" key="3">
    <source>
        <dbReference type="Proteomes" id="UP000198822"/>
    </source>
</evidence>